<evidence type="ECO:0000313" key="2">
    <source>
        <dbReference type="EMBL" id="TKZ22615.1"/>
    </source>
</evidence>
<evidence type="ECO:0000256" key="1">
    <source>
        <dbReference type="SAM" id="Phobius"/>
    </source>
</evidence>
<keyword evidence="1" id="KW-1133">Transmembrane helix</keyword>
<keyword evidence="1" id="KW-0812">Transmembrane</keyword>
<dbReference type="OrthoDB" id="5198105at2"/>
<feature type="transmembrane region" description="Helical" evidence="1">
    <location>
        <begin position="147"/>
        <end position="168"/>
    </location>
</feature>
<keyword evidence="3" id="KW-1185">Reference proteome</keyword>
<comment type="caution">
    <text evidence="2">The sequence shown here is derived from an EMBL/GenBank/DDBJ whole genome shotgun (WGS) entry which is preliminary data.</text>
</comment>
<name>A0A4U7N9C3_9RHOB</name>
<evidence type="ECO:0008006" key="4">
    <source>
        <dbReference type="Google" id="ProtNLM"/>
    </source>
</evidence>
<feature type="transmembrane region" description="Helical" evidence="1">
    <location>
        <begin position="71"/>
        <end position="91"/>
    </location>
</feature>
<feature type="transmembrane region" description="Helical" evidence="1">
    <location>
        <begin position="103"/>
        <end position="127"/>
    </location>
</feature>
<feature type="transmembrane region" description="Helical" evidence="1">
    <location>
        <begin position="7"/>
        <end position="31"/>
    </location>
</feature>
<organism evidence="2 3">
    <name type="scientific">Shimia litoralis</name>
    <dbReference type="NCBI Taxonomy" id="420403"/>
    <lineage>
        <taxon>Bacteria</taxon>
        <taxon>Pseudomonadati</taxon>
        <taxon>Pseudomonadota</taxon>
        <taxon>Alphaproteobacteria</taxon>
        <taxon>Rhodobacterales</taxon>
        <taxon>Roseobacteraceae</taxon>
    </lineage>
</organism>
<gene>
    <name evidence="2" type="ORF">FAP39_01715</name>
</gene>
<sequence length="178" mass="19744">MTPYRKALIALTLATMVAYAVLIGLGSRYLFLGSEGLRPFDLRILGYTYADATTYIALLTPDQAALYVGPLRMLDTVFPILFGLWMGWLQWGITRNIHPWSRVIMLIAPAGFVMMDLAENALIAEMVQTTADTLSEELVLRASSYTISKYVTLAGALLALAALGVRWLRTRPFPARAR</sequence>
<accession>A0A4U7N9C3</accession>
<dbReference type="RefSeq" id="WP_138014631.1">
    <property type="nucleotide sequence ID" value="NZ_SULI01000001.1"/>
</dbReference>
<protein>
    <recommendedName>
        <fullName evidence="4">DUF1772 domain-containing protein</fullName>
    </recommendedName>
</protein>
<dbReference type="Proteomes" id="UP000306575">
    <property type="component" value="Unassembled WGS sequence"/>
</dbReference>
<evidence type="ECO:0000313" key="3">
    <source>
        <dbReference type="Proteomes" id="UP000306575"/>
    </source>
</evidence>
<reference evidence="2 3" key="1">
    <citation type="submission" date="2019-04" db="EMBL/GenBank/DDBJ databases">
        <title>Genome sequence of Pelagicola litoralis CL-ES2.</title>
        <authorList>
            <person name="Cao J."/>
        </authorList>
    </citation>
    <scope>NUCLEOTIDE SEQUENCE [LARGE SCALE GENOMIC DNA]</scope>
    <source>
        <strain evidence="2 3">CL-ES2</strain>
    </source>
</reference>
<dbReference type="EMBL" id="SULI01000001">
    <property type="protein sequence ID" value="TKZ22615.1"/>
    <property type="molecule type" value="Genomic_DNA"/>
</dbReference>
<proteinExistence type="predicted"/>
<keyword evidence="1" id="KW-0472">Membrane</keyword>
<dbReference type="AlphaFoldDB" id="A0A4U7N9C3"/>